<sequence>MSSSHRLSIHPLVLRTTPGHNDTLPETAMSIPEASSELIKTTTAKRATCRKYSTFASARLRIAVVTAHFGEHKEHYEMVRQTHLLHALVHGTEVRVMWDPIVDDLWNKPAFILELLMREMVKPEKERLEWIQWVDRDTLVLDQCRPISSFLPPEETRSNPGWYRDDRTKQVHPNTTNLHYILDTDQFTHETRYIPEHRLNAYGEGGAPLFEERQDTEGLQEGSARRGGYLVHFARHGHKGEAIREWTGMLGRLGDVWKEKKVPRDVSPGIEAFWANLGYAR</sequence>
<dbReference type="RefSeq" id="XP_008023668.1">
    <property type="nucleotide sequence ID" value="XM_008025477.1"/>
</dbReference>
<reference evidence="3 4" key="2">
    <citation type="journal article" date="2013" name="PLoS Genet.">
        <title>Comparative genome structure, secondary metabolite, and effector coding capacity across Cochliobolus pathogens.</title>
        <authorList>
            <person name="Condon B.J."/>
            <person name="Leng Y."/>
            <person name="Wu D."/>
            <person name="Bushley K.E."/>
            <person name="Ohm R.A."/>
            <person name="Otillar R."/>
            <person name="Martin J."/>
            <person name="Schackwitz W."/>
            <person name="Grimwood J."/>
            <person name="MohdZainudin N."/>
            <person name="Xue C."/>
            <person name="Wang R."/>
            <person name="Manning V.A."/>
            <person name="Dhillon B."/>
            <person name="Tu Z.J."/>
            <person name="Steffenson B.J."/>
            <person name="Salamov A."/>
            <person name="Sun H."/>
            <person name="Lowry S."/>
            <person name="LaButti K."/>
            <person name="Han J."/>
            <person name="Copeland A."/>
            <person name="Lindquist E."/>
            <person name="Barry K."/>
            <person name="Schmutz J."/>
            <person name="Baker S.E."/>
            <person name="Ciuffetti L.M."/>
            <person name="Grigoriev I.V."/>
            <person name="Zhong S."/>
            <person name="Turgeon B.G."/>
        </authorList>
    </citation>
    <scope>NUCLEOTIDE SEQUENCE [LARGE SCALE GENOMIC DNA]</scope>
    <source>
        <strain evidence="4">28A</strain>
    </source>
</reference>
<dbReference type="eggNOG" id="ENOG502SHP1">
    <property type="taxonomic scope" value="Eukaryota"/>
</dbReference>
<evidence type="ECO:0000313" key="3">
    <source>
        <dbReference type="EMBL" id="EOA89066.1"/>
    </source>
</evidence>
<dbReference type="AlphaFoldDB" id="R0IWV6"/>
<dbReference type="GO" id="GO:0006487">
    <property type="term" value="P:protein N-linked glycosylation"/>
    <property type="evidence" value="ECO:0007669"/>
    <property type="project" value="TreeGrafter"/>
</dbReference>
<keyword evidence="2 3" id="KW-0808">Transferase</keyword>
<dbReference type="EMBL" id="KB908526">
    <property type="protein sequence ID" value="EOA89066.1"/>
    <property type="molecule type" value="Genomic_DNA"/>
</dbReference>
<dbReference type="STRING" id="671987.R0IWV6"/>
<accession>R0IWV6</accession>
<dbReference type="GO" id="GO:0016757">
    <property type="term" value="F:glycosyltransferase activity"/>
    <property type="evidence" value="ECO:0007669"/>
    <property type="project" value="UniProtKB-KW"/>
</dbReference>
<protein>
    <submittedName>
        <fullName evidence="3">Glycosyltransferase family 34 protein</fullName>
    </submittedName>
</protein>
<proteinExistence type="predicted"/>
<dbReference type="GO" id="GO:0000139">
    <property type="term" value="C:Golgi membrane"/>
    <property type="evidence" value="ECO:0007669"/>
    <property type="project" value="TreeGrafter"/>
</dbReference>
<reference evidence="3 4" key="1">
    <citation type="journal article" date="2012" name="PLoS Pathog.">
        <title>Diverse lifestyles and strategies of plant pathogenesis encoded in the genomes of eighteen Dothideomycetes fungi.</title>
        <authorList>
            <person name="Ohm R.A."/>
            <person name="Feau N."/>
            <person name="Henrissat B."/>
            <person name="Schoch C.L."/>
            <person name="Horwitz B.A."/>
            <person name="Barry K.W."/>
            <person name="Condon B.J."/>
            <person name="Copeland A.C."/>
            <person name="Dhillon B."/>
            <person name="Glaser F."/>
            <person name="Hesse C.N."/>
            <person name="Kosti I."/>
            <person name="LaButti K."/>
            <person name="Lindquist E.A."/>
            <person name="Lucas S."/>
            <person name="Salamov A.A."/>
            <person name="Bradshaw R.E."/>
            <person name="Ciuffetti L."/>
            <person name="Hamelin R.C."/>
            <person name="Kema G.H.J."/>
            <person name="Lawrence C."/>
            <person name="Scott J.A."/>
            <person name="Spatafora J.W."/>
            <person name="Turgeon B.G."/>
            <person name="de Wit P.J.G.M."/>
            <person name="Zhong S."/>
            <person name="Goodwin S.B."/>
            <person name="Grigoriev I.V."/>
        </authorList>
    </citation>
    <scope>NUCLEOTIDE SEQUENCE [LARGE SCALE GENOMIC DNA]</scope>
    <source>
        <strain evidence="4">28A</strain>
    </source>
</reference>
<dbReference type="GeneID" id="19398018"/>
<gene>
    <name evidence="3" type="ORF">SETTUDRAFT_160222</name>
</gene>
<evidence type="ECO:0000256" key="2">
    <source>
        <dbReference type="ARBA" id="ARBA00022679"/>
    </source>
</evidence>
<evidence type="ECO:0000313" key="4">
    <source>
        <dbReference type="Proteomes" id="UP000016935"/>
    </source>
</evidence>
<dbReference type="OrthoDB" id="407658at2759"/>
<evidence type="ECO:0000256" key="1">
    <source>
        <dbReference type="ARBA" id="ARBA00022676"/>
    </source>
</evidence>
<dbReference type="InterPro" id="IPR008630">
    <property type="entry name" value="Glyco_trans_34"/>
</dbReference>
<keyword evidence="1" id="KW-0328">Glycosyltransferase</keyword>
<organism evidence="3 4">
    <name type="scientific">Exserohilum turcicum (strain 28A)</name>
    <name type="common">Northern leaf blight fungus</name>
    <name type="synonym">Setosphaeria turcica</name>
    <dbReference type="NCBI Taxonomy" id="671987"/>
    <lineage>
        <taxon>Eukaryota</taxon>
        <taxon>Fungi</taxon>
        <taxon>Dikarya</taxon>
        <taxon>Ascomycota</taxon>
        <taxon>Pezizomycotina</taxon>
        <taxon>Dothideomycetes</taxon>
        <taxon>Pleosporomycetidae</taxon>
        <taxon>Pleosporales</taxon>
        <taxon>Pleosporineae</taxon>
        <taxon>Pleosporaceae</taxon>
        <taxon>Exserohilum</taxon>
    </lineage>
</organism>
<dbReference type="HOGENOM" id="CLU_039079_3_0_1"/>
<keyword evidence="4" id="KW-1185">Reference proteome</keyword>
<dbReference type="PANTHER" id="PTHR31306">
    <property type="entry name" value="ALPHA-1,6-MANNOSYLTRANSFERASE MNN11-RELATED"/>
    <property type="match status" value="1"/>
</dbReference>
<name>R0IWV6_EXST2</name>
<dbReference type="Proteomes" id="UP000016935">
    <property type="component" value="Unassembled WGS sequence"/>
</dbReference>
<dbReference type="PANTHER" id="PTHR31306:SF8">
    <property type="entry name" value="GLYCOSYLTRANSFERASE FAMILY 34 PROTEIN"/>
    <property type="match status" value="1"/>
</dbReference>